<accession>A0A1S8KLF8</accession>
<dbReference type="GeneID" id="42693510"/>
<sequence length="126" mass="13438">MKHIRNTLGFFVAGIFVMGLWGGYAGAYGIGGGFAGAIIIIGPLWYLNHKLGLIHQQEEHAFVDMALGIGIAGLARDFFMNGGQSLVDAVPTLVFVIIGGIIGGVLSAYIEQDIEMDKEKANRGEQ</sequence>
<evidence type="ECO:0000313" key="2">
    <source>
        <dbReference type="Proteomes" id="UP000190409"/>
    </source>
</evidence>
<gene>
    <name evidence="1" type="ORF">BWX42_01170</name>
</gene>
<dbReference type="Proteomes" id="UP000190409">
    <property type="component" value="Unassembled WGS sequence"/>
</dbReference>
<dbReference type="RefSeq" id="WP_004634522.1">
    <property type="nucleotide sequence ID" value="NZ_CAJHJL010000010.1"/>
</dbReference>
<organism evidence="1 2">
    <name type="scientific">Dolosigranulum pigrum</name>
    <dbReference type="NCBI Taxonomy" id="29394"/>
    <lineage>
        <taxon>Bacteria</taxon>
        <taxon>Bacillati</taxon>
        <taxon>Bacillota</taxon>
        <taxon>Bacilli</taxon>
        <taxon>Lactobacillales</taxon>
        <taxon>Carnobacteriaceae</taxon>
        <taxon>Dolosigranulum</taxon>
    </lineage>
</organism>
<name>A0A1S8KLF8_9LACT</name>
<reference evidence="1 2" key="1">
    <citation type="submission" date="2017-01" db="EMBL/GenBank/DDBJ databases">
        <title>Complete Genome Sequence of Dolosigranulum pigrum isolated from a Patient with interstitial lung disease.</title>
        <authorList>
            <person name="Mukhopadhyay R."/>
            <person name="Joaquin J."/>
            <person name="Hogue R."/>
            <person name="Fitzgerald S."/>
            <person name="Jospin G."/>
            <person name="Eisen J.A."/>
            <person name="Chaturvedi V."/>
        </authorList>
    </citation>
    <scope>NUCLEOTIDE SEQUENCE [LARGE SCALE GENOMIC DNA]</scope>
    <source>
        <strain evidence="1 2">15S00348</strain>
    </source>
</reference>
<dbReference type="InterPro" id="IPR054200">
    <property type="entry name" value="DUF6905"/>
</dbReference>
<evidence type="ECO:0000313" key="1">
    <source>
        <dbReference type="EMBL" id="OOL80579.1"/>
    </source>
</evidence>
<comment type="caution">
    <text evidence="1">The sequence shown here is derived from an EMBL/GenBank/DDBJ whole genome shotgun (WGS) entry which is preliminary data.</text>
</comment>
<dbReference type="Pfam" id="PF21846">
    <property type="entry name" value="DUF6905"/>
    <property type="match status" value="1"/>
</dbReference>
<dbReference type="AlphaFoldDB" id="A0A1S8KLF8"/>
<proteinExistence type="predicted"/>
<dbReference type="EMBL" id="MUYF01000003">
    <property type="protein sequence ID" value="OOL80579.1"/>
    <property type="molecule type" value="Genomic_DNA"/>
</dbReference>
<protein>
    <submittedName>
        <fullName evidence="1">Uncharacterized protein</fullName>
    </submittedName>
</protein>